<name>J3NE74_ORYBR</name>
<keyword evidence="3" id="KW-1185">Reference proteome</keyword>
<feature type="chain" id="PRO_5003775904" description="Secreted protein" evidence="1">
    <location>
        <begin position="25"/>
        <end position="78"/>
    </location>
</feature>
<keyword evidence="1" id="KW-0732">Signal</keyword>
<reference evidence="2" key="2">
    <citation type="submission" date="2013-04" db="UniProtKB">
        <authorList>
            <consortium name="EnsemblPlants"/>
        </authorList>
    </citation>
    <scope>IDENTIFICATION</scope>
</reference>
<protein>
    <recommendedName>
        <fullName evidence="4">Secreted protein</fullName>
    </recommendedName>
</protein>
<dbReference type="Proteomes" id="UP000006038">
    <property type="component" value="Chromosome 12"/>
</dbReference>
<evidence type="ECO:0000313" key="2">
    <source>
        <dbReference type="EnsemblPlants" id="OB12G22820.1"/>
    </source>
</evidence>
<proteinExistence type="predicted"/>
<feature type="signal peptide" evidence="1">
    <location>
        <begin position="1"/>
        <end position="24"/>
    </location>
</feature>
<sequence>MVRSVSVCFCTLLIICYFSEQVSPSFKPILQKDLAIGSKGSIMRSKLSMYFFHTKPRFNIIYVIPWRFNLSLFILNEH</sequence>
<dbReference type="AlphaFoldDB" id="J3NE74"/>
<organism evidence="2">
    <name type="scientific">Oryza brachyantha</name>
    <name type="common">malo sina</name>
    <dbReference type="NCBI Taxonomy" id="4533"/>
    <lineage>
        <taxon>Eukaryota</taxon>
        <taxon>Viridiplantae</taxon>
        <taxon>Streptophyta</taxon>
        <taxon>Embryophyta</taxon>
        <taxon>Tracheophyta</taxon>
        <taxon>Spermatophyta</taxon>
        <taxon>Magnoliopsida</taxon>
        <taxon>Liliopsida</taxon>
        <taxon>Poales</taxon>
        <taxon>Poaceae</taxon>
        <taxon>BOP clade</taxon>
        <taxon>Oryzoideae</taxon>
        <taxon>Oryzeae</taxon>
        <taxon>Oryzinae</taxon>
        <taxon>Oryza</taxon>
    </lineage>
</organism>
<evidence type="ECO:0000256" key="1">
    <source>
        <dbReference type="SAM" id="SignalP"/>
    </source>
</evidence>
<dbReference type="HOGENOM" id="CLU_2629145_0_0_1"/>
<dbReference type="EnsemblPlants" id="OB12G22820.1">
    <property type="protein sequence ID" value="OB12G22820.1"/>
    <property type="gene ID" value="OB12G22820"/>
</dbReference>
<evidence type="ECO:0008006" key="4">
    <source>
        <dbReference type="Google" id="ProtNLM"/>
    </source>
</evidence>
<reference evidence="2" key="1">
    <citation type="journal article" date="2013" name="Nat. Commun.">
        <title>Whole-genome sequencing of Oryza brachyantha reveals mechanisms underlying Oryza genome evolution.</title>
        <authorList>
            <person name="Chen J."/>
            <person name="Huang Q."/>
            <person name="Gao D."/>
            <person name="Wang J."/>
            <person name="Lang Y."/>
            <person name="Liu T."/>
            <person name="Li B."/>
            <person name="Bai Z."/>
            <person name="Luis Goicoechea J."/>
            <person name="Liang C."/>
            <person name="Chen C."/>
            <person name="Zhang W."/>
            <person name="Sun S."/>
            <person name="Liao Y."/>
            <person name="Zhang X."/>
            <person name="Yang L."/>
            <person name="Song C."/>
            <person name="Wang M."/>
            <person name="Shi J."/>
            <person name="Liu G."/>
            <person name="Liu J."/>
            <person name="Zhou H."/>
            <person name="Zhou W."/>
            <person name="Yu Q."/>
            <person name="An N."/>
            <person name="Chen Y."/>
            <person name="Cai Q."/>
            <person name="Wang B."/>
            <person name="Liu B."/>
            <person name="Min J."/>
            <person name="Huang Y."/>
            <person name="Wu H."/>
            <person name="Li Z."/>
            <person name="Zhang Y."/>
            <person name="Yin Y."/>
            <person name="Song W."/>
            <person name="Jiang J."/>
            <person name="Jackson S.A."/>
            <person name="Wing R.A."/>
            <person name="Wang J."/>
            <person name="Chen M."/>
        </authorList>
    </citation>
    <scope>NUCLEOTIDE SEQUENCE [LARGE SCALE GENOMIC DNA]</scope>
    <source>
        <strain evidence="2">cv. IRGC 101232</strain>
    </source>
</reference>
<dbReference type="Gramene" id="OB12G22820.1">
    <property type="protein sequence ID" value="OB12G22820.1"/>
    <property type="gene ID" value="OB12G22820"/>
</dbReference>
<evidence type="ECO:0000313" key="3">
    <source>
        <dbReference type="Proteomes" id="UP000006038"/>
    </source>
</evidence>
<accession>J3NE74</accession>